<evidence type="ECO:0000256" key="1">
    <source>
        <dbReference type="ARBA" id="ARBA00022737"/>
    </source>
</evidence>
<dbReference type="InterPro" id="IPR051165">
    <property type="entry name" value="Multifunctional_ANK_Repeat"/>
</dbReference>
<evidence type="ECO:0000313" key="4">
    <source>
        <dbReference type="EMBL" id="KAJ5240683.1"/>
    </source>
</evidence>
<feature type="repeat" description="ANK" evidence="3">
    <location>
        <begin position="1062"/>
        <end position="1095"/>
    </location>
</feature>
<dbReference type="Pfam" id="PF00023">
    <property type="entry name" value="Ank"/>
    <property type="match status" value="1"/>
</dbReference>
<feature type="repeat" description="ANK" evidence="3">
    <location>
        <begin position="745"/>
        <end position="777"/>
    </location>
</feature>
<proteinExistence type="predicted"/>
<feature type="repeat" description="ANK" evidence="3">
    <location>
        <begin position="845"/>
        <end position="877"/>
    </location>
</feature>
<feature type="repeat" description="ANK" evidence="3">
    <location>
        <begin position="956"/>
        <end position="979"/>
    </location>
</feature>
<dbReference type="SUPFAM" id="SSF48403">
    <property type="entry name" value="Ankyrin repeat"/>
    <property type="match status" value="2"/>
</dbReference>
<dbReference type="PROSITE" id="PS50088">
    <property type="entry name" value="ANK_REPEAT"/>
    <property type="match status" value="4"/>
</dbReference>
<keyword evidence="1" id="KW-0677">Repeat</keyword>
<reference evidence="4" key="1">
    <citation type="submission" date="2022-11" db="EMBL/GenBank/DDBJ databases">
        <authorList>
            <person name="Petersen C."/>
        </authorList>
    </citation>
    <scope>NUCLEOTIDE SEQUENCE</scope>
    <source>
        <strain evidence="4">IBT 23319</strain>
    </source>
</reference>
<dbReference type="GeneID" id="81380361"/>
<evidence type="ECO:0000256" key="3">
    <source>
        <dbReference type="PROSITE-ProRule" id="PRU00023"/>
    </source>
</evidence>
<evidence type="ECO:0000256" key="2">
    <source>
        <dbReference type="ARBA" id="ARBA00023043"/>
    </source>
</evidence>
<dbReference type="PANTHER" id="PTHR24123">
    <property type="entry name" value="ANKYRIN REPEAT-CONTAINING"/>
    <property type="match status" value="1"/>
</dbReference>
<dbReference type="PANTHER" id="PTHR24123:SF33">
    <property type="entry name" value="PROTEIN HOS4"/>
    <property type="match status" value="1"/>
</dbReference>
<dbReference type="EMBL" id="JAPQKT010000002">
    <property type="protein sequence ID" value="KAJ5240683.1"/>
    <property type="molecule type" value="Genomic_DNA"/>
</dbReference>
<gene>
    <name evidence="4" type="ORF">N7469_002274</name>
</gene>
<dbReference type="Gene3D" id="1.25.40.20">
    <property type="entry name" value="Ankyrin repeat-containing domain"/>
    <property type="match status" value="3"/>
</dbReference>
<dbReference type="AlphaFoldDB" id="A0A9W9TU18"/>
<keyword evidence="5" id="KW-1185">Reference proteome</keyword>
<dbReference type="OrthoDB" id="5135691at2759"/>
<dbReference type="PROSITE" id="PS50297">
    <property type="entry name" value="ANK_REP_REGION"/>
    <property type="match status" value="2"/>
</dbReference>
<dbReference type="RefSeq" id="XP_056503688.1">
    <property type="nucleotide sequence ID" value="XM_056641194.1"/>
</dbReference>
<name>A0A9W9TU18_PENCI</name>
<dbReference type="Proteomes" id="UP001147733">
    <property type="component" value="Unassembled WGS sequence"/>
</dbReference>
<dbReference type="InterPro" id="IPR002110">
    <property type="entry name" value="Ankyrin_rpt"/>
</dbReference>
<dbReference type="InterPro" id="IPR036770">
    <property type="entry name" value="Ankyrin_rpt-contain_sf"/>
</dbReference>
<protein>
    <submittedName>
        <fullName evidence="4">Uncharacterized protein</fullName>
    </submittedName>
</protein>
<reference evidence="4" key="2">
    <citation type="journal article" date="2023" name="IMA Fungus">
        <title>Comparative genomic study of the Penicillium genus elucidates a diverse pangenome and 15 lateral gene transfer events.</title>
        <authorList>
            <person name="Petersen C."/>
            <person name="Sorensen T."/>
            <person name="Nielsen M.R."/>
            <person name="Sondergaard T.E."/>
            <person name="Sorensen J.L."/>
            <person name="Fitzpatrick D.A."/>
            <person name="Frisvad J.C."/>
            <person name="Nielsen K.L."/>
        </authorList>
    </citation>
    <scope>NUCLEOTIDE SEQUENCE</scope>
    <source>
        <strain evidence="4">IBT 23319</strain>
    </source>
</reference>
<dbReference type="SMART" id="SM00248">
    <property type="entry name" value="ANK"/>
    <property type="match status" value="12"/>
</dbReference>
<sequence>MATRMDVEASDDGGEMMAANQQLDRELLQSQQSTSPAIVHSQRMISLGISPHYVSHWTIADAFRELYQNWKDAILERFQLDRLAFRPYFEDARDHFAVVVPDPTDIDGRRSLGFIKYDKKLNRVTLANACMQLPVEALELGFTTKTGQDHLAGSHGEGLKLAAVALSRDGYSLQVVASQCSWCFHLCEPRGSFCCTVTPSHPSGVFETDGAEGLAELRFRNERDVAVLISPGRATQGRSVSPEEFLDWLQISLEIRGLTYPSSVVETSEGDLLFDPCLHGRIYAHGVLLPETNWTHSFRLGYHIPRGKTTRDRQWRMDRHGVAERVCRIWESALQVHEELLLPVYVGLLRKTPAPMDVDMAADLLLPSTASRIWKYLRDESQGKKFFHCETAGAQEFAMIREMIGKRPARLPQELWRLLRSTTRICSAEEELSKLFRNAQVCKAPDTIFFRTVQKALRACLALIDSMRGIHVVYVRGVECRAEVLYDAQERTLKIHRRWLDFEAIHQQPSCRHWIPRGPKKGNGNHEPFFCGHVVEELLSLCISSVFGPLTTPRVTEMKYMRHIRRLLRHMPHQIIITAAPAEHGLIVTWEDEETESFRKHSVGGAAYHVILHDESCTRMERELLHSDSVVEKSKIAVCGCRQQFVPQRRRHCVFADLEDMKKYYAMVSLNERSAFFGLVSEPVSPHPKTVNGHWPVVCEQSPAGLLSTPSIEVQVTSSTPEPRSKRAKHVRLQPPIVAANIKCHNSNLLGFAAMHNDRDLAESLLEHGANVNAFYQGKTPVMRALEYSSYDVLQLLLASSALDINLQNRAQESALWYAITYGTCAVLRSLLQVPNLKIDLPHRRGRTALHLAVWWGKTDLAHLLLSSGSDPFFVDDCGKSPRAWVWRIGRPSMKWIFVSGRDGGPSLSFYRPAAGYQRGDHNELPLHQAVAHGSAEAIKLLLAQKNPALEAHDQNGDTPLHLAVRCRRLEAMEALLDHPQVNINCQDRDGNTPLWLSTFLSHDDTTKRILAGKGIDVNFVGGRGQTQSVSTSLHHVVARRDTIALRWLLEMPGIDLNLGVAGISPFSAAAANGNIHAMMMLLNQGGVEINATDLADPPLCRAAENGHREAVRLLVRQGESLAVNQSSIGAQDTALCIAARAGDSEMVRILLRHPQVDPNQENRWLQDPLMLAVRGKHMVVVDVLQQDRRLRHRSLLRSLESAEEGLIREILQSRVDDLKHRFRAKTAAPSKWKFAGLLTCKSKG</sequence>
<dbReference type="Pfam" id="PF12796">
    <property type="entry name" value="Ank_2"/>
    <property type="match status" value="3"/>
</dbReference>
<evidence type="ECO:0000313" key="5">
    <source>
        <dbReference type="Proteomes" id="UP001147733"/>
    </source>
</evidence>
<accession>A0A9W9TU18</accession>
<organism evidence="4 5">
    <name type="scientific">Penicillium citrinum</name>
    <dbReference type="NCBI Taxonomy" id="5077"/>
    <lineage>
        <taxon>Eukaryota</taxon>
        <taxon>Fungi</taxon>
        <taxon>Dikarya</taxon>
        <taxon>Ascomycota</taxon>
        <taxon>Pezizomycotina</taxon>
        <taxon>Eurotiomycetes</taxon>
        <taxon>Eurotiomycetidae</taxon>
        <taxon>Eurotiales</taxon>
        <taxon>Aspergillaceae</taxon>
        <taxon>Penicillium</taxon>
    </lineage>
</organism>
<comment type="caution">
    <text evidence="4">The sequence shown here is derived from an EMBL/GenBank/DDBJ whole genome shotgun (WGS) entry which is preliminary data.</text>
</comment>
<keyword evidence="2 3" id="KW-0040">ANK repeat</keyword>